<reference evidence="2" key="1">
    <citation type="journal article" date="2014" name="Nat. Genet.">
        <title>Genome and transcriptome of the porcine whipworm Trichuris suis.</title>
        <authorList>
            <person name="Jex A.R."/>
            <person name="Nejsum P."/>
            <person name="Schwarz E.M."/>
            <person name="Hu L."/>
            <person name="Young N.D."/>
            <person name="Hall R.S."/>
            <person name="Korhonen P.K."/>
            <person name="Liao S."/>
            <person name="Thamsborg S."/>
            <person name="Xia J."/>
            <person name="Xu P."/>
            <person name="Wang S."/>
            <person name="Scheerlinck J.P."/>
            <person name="Hofmann A."/>
            <person name="Sternberg P.W."/>
            <person name="Wang J."/>
            <person name="Gasser R.B."/>
        </authorList>
    </citation>
    <scope>NUCLEOTIDE SEQUENCE [LARGE SCALE GENOMIC DNA]</scope>
    <source>
        <strain evidence="2">DCEP-RM93F</strain>
    </source>
</reference>
<protein>
    <submittedName>
        <fullName evidence="2">Uncharacterized protein</fullName>
    </submittedName>
</protein>
<dbReference type="EMBL" id="KL367487">
    <property type="protein sequence ID" value="KFD70499.1"/>
    <property type="molecule type" value="Genomic_DNA"/>
</dbReference>
<keyword evidence="1" id="KW-1133">Transmembrane helix</keyword>
<gene>
    <name evidence="2" type="ORF">M514_17292</name>
</gene>
<proteinExistence type="predicted"/>
<feature type="transmembrane region" description="Helical" evidence="1">
    <location>
        <begin position="76"/>
        <end position="99"/>
    </location>
</feature>
<evidence type="ECO:0000256" key="1">
    <source>
        <dbReference type="SAM" id="Phobius"/>
    </source>
</evidence>
<organism evidence="2">
    <name type="scientific">Trichuris suis</name>
    <name type="common">pig whipworm</name>
    <dbReference type="NCBI Taxonomy" id="68888"/>
    <lineage>
        <taxon>Eukaryota</taxon>
        <taxon>Metazoa</taxon>
        <taxon>Ecdysozoa</taxon>
        <taxon>Nematoda</taxon>
        <taxon>Enoplea</taxon>
        <taxon>Dorylaimia</taxon>
        <taxon>Trichinellida</taxon>
        <taxon>Trichuridae</taxon>
        <taxon>Trichuris</taxon>
    </lineage>
</organism>
<sequence>MKILKIGRLPVPALRAIWPRNRRRRRYEKDNERPSPWSVVSSCTDLYGSRAVARKGAPLNDQQQFIKGGVEMEGEFLVVSLFCFAIVYLPVTTGIKIFAYGCGVRYIYKANAAINTSAPRASSYSGNFATHLLDKAKICKCALFPSLIQYALFVKAEFLKTEDTDILDSEQAAEGRLNNLRNANCERQVMTDLGSLFSRINPFAGAYKMMAEVEREDVEKAAREGRSAVRMKMSFDTSLSTDRRTSNVPTSNEVAVIYVGEDDDIPATRSLAVHPRSGVLRNIDGICDPVKVSLLTA</sequence>
<keyword evidence="1" id="KW-0812">Transmembrane</keyword>
<evidence type="ECO:0000313" key="2">
    <source>
        <dbReference type="EMBL" id="KFD70499.1"/>
    </source>
</evidence>
<dbReference type="AlphaFoldDB" id="A0A085NM03"/>
<dbReference type="Proteomes" id="UP000030758">
    <property type="component" value="Unassembled WGS sequence"/>
</dbReference>
<keyword evidence="1" id="KW-0472">Membrane</keyword>
<accession>A0A085NM03</accession>
<name>A0A085NM03_9BILA</name>